<dbReference type="Proteomes" id="UP000261245">
    <property type="component" value="Unassembled WGS sequence"/>
</dbReference>
<dbReference type="Proteomes" id="UP001209168">
    <property type="component" value="Unassembled WGS sequence"/>
</dbReference>
<dbReference type="EMBL" id="JANDXR010000007">
    <property type="protein sequence ID" value="MCP9501406.1"/>
    <property type="molecule type" value="Genomic_DNA"/>
</dbReference>
<evidence type="ECO:0000313" key="9">
    <source>
        <dbReference type="EMBL" id="RHA85504.1"/>
    </source>
</evidence>
<sequence>MDIKEIINKRYAMPDASLDKLQRCLTEVSYPKGFRVLERGKVEKNIFFIKKGIVRAYTSVDGKEITFWFGKEGATIVSLKGYVNDEPGYETMELMEDSVLYKLERKQLKELFLDDLHIANWGRRYAEMELLATEERLISMLSAIASERYKELLEKEPDLLQRLPLGSIATYLGVTQASLSRIRAKITQP</sequence>
<dbReference type="InterPro" id="IPR018490">
    <property type="entry name" value="cNMP-bd_dom_sf"/>
</dbReference>
<evidence type="ECO:0000313" key="4">
    <source>
        <dbReference type="EMBL" id="MCW4154817.1"/>
    </source>
</evidence>
<dbReference type="Pfam" id="PF00027">
    <property type="entry name" value="cNMP_binding"/>
    <property type="match status" value="1"/>
</dbReference>
<dbReference type="Proteomes" id="UP001206014">
    <property type="component" value="Unassembled WGS sequence"/>
</dbReference>
<dbReference type="EMBL" id="JANDWU010000006">
    <property type="protein sequence ID" value="MCP9548855.1"/>
    <property type="molecule type" value="Genomic_DNA"/>
</dbReference>
<evidence type="ECO:0000313" key="5">
    <source>
        <dbReference type="EMBL" id="RGN09593.1"/>
    </source>
</evidence>
<evidence type="ECO:0000313" key="10">
    <source>
        <dbReference type="Proteomes" id="UP000261245"/>
    </source>
</evidence>
<dbReference type="EMBL" id="QSAG01000006">
    <property type="protein sequence ID" value="RGW43674.1"/>
    <property type="molecule type" value="Genomic_DNA"/>
</dbReference>
<evidence type="ECO:0000313" key="13">
    <source>
        <dbReference type="Proteomes" id="UP000284990"/>
    </source>
</evidence>
<comment type="caution">
    <text evidence="5">The sequence shown here is derived from an EMBL/GenBank/DDBJ whole genome shotgun (WGS) entry which is preliminary data.</text>
</comment>
<name>A0A3E5AFB4_9BACT</name>
<reference evidence="10 11" key="1">
    <citation type="submission" date="2018-08" db="EMBL/GenBank/DDBJ databases">
        <title>A genome reference for cultivated species of the human gut microbiota.</title>
        <authorList>
            <person name="Zou Y."/>
            <person name="Xue W."/>
            <person name="Luo G."/>
        </authorList>
    </citation>
    <scope>NUCLEOTIDE SEQUENCE [LARGE SCALE GENOMIC DNA]</scope>
    <source>
        <strain evidence="8 14">AF11-14</strain>
        <strain evidence="7 11">AF12-50</strain>
        <strain evidence="6 12">AF24-12</strain>
        <strain evidence="9 13">AM42-23AC</strain>
        <strain evidence="5 10">OM06-11</strain>
    </source>
</reference>
<evidence type="ECO:0000313" key="11">
    <source>
        <dbReference type="Proteomes" id="UP000283785"/>
    </source>
</evidence>
<dbReference type="EMBL" id="JAPDVH010000001">
    <property type="protein sequence ID" value="MCW4154817.1"/>
    <property type="molecule type" value="Genomic_DNA"/>
</dbReference>
<evidence type="ECO:0000313" key="2">
    <source>
        <dbReference type="EMBL" id="MCP9501406.1"/>
    </source>
</evidence>
<dbReference type="PROSITE" id="PS50042">
    <property type="entry name" value="CNMP_BINDING_3"/>
    <property type="match status" value="1"/>
</dbReference>
<dbReference type="Proteomes" id="UP000286077">
    <property type="component" value="Unassembled WGS sequence"/>
</dbReference>
<accession>A0A3E5AFB4</accession>
<dbReference type="CDD" id="cd00038">
    <property type="entry name" value="CAP_ED"/>
    <property type="match status" value="1"/>
</dbReference>
<dbReference type="InterPro" id="IPR000595">
    <property type="entry name" value="cNMP-bd_dom"/>
</dbReference>
<dbReference type="AlphaFoldDB" id="A0A3E5AFB4"/>
<dbReference type="Gene3D" id="2.60.120.10">
    <property type="entry name" value="Jelly Rolls"/>
    <property type="match status" value="1"/>
</dbReference>
<dbReference type="EMBL" id="QRVA01000022">
    <property type="protein sequence ID" value="RGS14906.1"/>
    <property type="molecule type" value="Genomic_DNA"/>
</dbReference>
<proteinExistence type="predicted"/>
<evidence type="ECO:0000259" key="1">
    <source>
        <dbReference type="PROSITE" id="PS50042"/>
    </source>
</evidence>
<dbReference type="Proteomes" id="UP000284990">
    <property type="component" value="Unassembled WGS sequence"/>
</dbReference>
<evidence type="ECO:0000313" key="14">
    <source>
        <dbReference type="Proteomes" id="UP000286077"/>
    </source>
</evidence>
<feature type="domain" description="Cyclic nucleotide-binding" evidence="1">
    <location>
        <begin position="13"/>
        <end position="112"/>
    </location>
</feature>
<evidence type="ECO:0000313" key="6">
    <source>
        <dbReference type="EMBL" id="RGS14906.1"/>
    </source>
</evidence>
<dbReference type="InterPro" id="IPR014710">
    <property type="entry name" value="RmlC-like_jellyroll"/>
</dbReference>
<protein>
    <submittedName>
        <fullName evidence="5">Crp/Fnr family transcriptional regulator</fullName>
    </submittedName>
</protein>
<evidence type="ECO:0000313" key="7">
    <source>
        <dbReference type="EMBL" id="RGW43674.1"/>
    </source>
</evidence>
<reference evidence="4" key="3">
    <citation type="submission" date="2022-11" db="EMBL/GenBank/DDBJ databases">
        <title>Genomic repertoires linked with pathogenic potency of arthritogenic Prevotella copri isolated from the gut of rheumatoid arthritis patients.</title>
        <authorList>
            <person name="Nii T."/>
            <person name="Maeda Y."/>
            <person name="Motooka D."/>
            <person name="Naito M."/>
            <person name="Matsumoto Y."/>
            <person name="Ogawa T."/>
            <person name="Oguro-Igashira E."/>
            <person name="Kishikawa T."/>
            <person name="Yamashita M."/>
            <person name="Koizumi S."/>
            <person name="Kurakawa T."/>
            <person name="Okumura R."/>
            <person name="Kayama H."/>
            <person name="Murakami M."/>
            <person name="Sakaguchi T."/>
            <person name="Das B."/>
            <person name="Nakamura S."/>
            <person name="Okada Y."/>
            <person name="Kumanogoh A."/>
            <person name="Takeda K."/>
        </authorList>
    </citation>
    <scope>NUCLEOTIDE SEQUENCE</scope>
    <source>
        <strain evidence="4">H012_8</strain>
    </source>
</reference>
<dbReference type="SUPFAM" id="SSF51206">
    <property type="entry name" value="cAMP-binding domain-like"/>
    <property type="match status" value="1"/>
</dbReference>
<dbReference type="EMBL" id="QSUC01000016">
    <property type="protein sequence ID" value="RGN09593.1"/>
    <property type="molecule type" value="Genomic_DNA"/>
</dbReference>
<reference evidence="2" key="2">
    <citation type="submission" date="2022-07" db="EMBL/GenBank/DDBJ databases">
        <title>Prevotella copri.</title>
        <authorList>
            <person name="Yang C."/>
        </authorList>
    </citation>
    <scope>NUCLEOTIDE SEQUENCE</scope>
    <source>
        <strain evidence="3">HF1805</strain>
        <strain evidence="2">HF88</strain>
    </source>
</reference>
<dbReference type="Proteomes" id="UP000283872">
    <property type="component" value="Unassembled WGS sequence"/>
</dbReference>
<dbReference type="Proteomes" id="UP001205506">
    <property type="component" value="Unassembled WGS sequence"/>
</dbReference>
<dbReference type="EMBL" id="QSAQ01000056">
    <property type="protein sequence ID" value="RGW63668.1"/>
    <property type="molecule type" value="Genomic_DNA"/>
</dbReference>
<evidence type="ECO:0000313" key="3">
    <source>
        <dbReference type="EMBL" id="MCP9548855.1"/>
    </source>
</evidence>
<evidence type="ECO:0000313" key="12">
    <source>
        <dbReference type="Proteomes" id="UP000283872"/>
    </source>
</evidence>
<gene>
    <name evidence="9" type="ORF">DW916_09665</name>
    <name evidence="8" type="ORF">DWV60_15175</name>
    <name evidence="7" type="ORF">DWV76_04870</name>
    <name evidence="6" type="ORF">DWY11_09680</name>
    <name evidence="5" type="ORF">DXB80_07735</name>
    <name evidence="3" type="ORF">NNC68_05095</name>
    <name evidence="2" type="ORF">NND11_07540</name>
    <name evidence="4" type="ORF">ONT23_04525</name>
</gene>
<evidence type="ECO:0000313" key="8">
    <source>
        <dbReference type="EMBL" id="RGW63668.1"/>
    </source>
</evidence>
<dbReference type="RefSeq" id="WP_117586557.1">
    <property type="nucleotide sequence ID" value="NZ_CP042464.1"/>
</dbReference>
<dbReference type="EMBL" id="QSFW01000019">
    <property type="protein sequence ID" value="RHA85504.1"/>
    <property type="molecule type" value="Genomic_DNA"/>
</dbReference>
<dbReference type="Proteomes" id="UP000283785">
    <property type="component" value="Unassembled WGS sequence"/>
</dbReference>
<organism evidence="5 10">
    <name type="scientific">Segatella copri</name>
    <dbReference type="NCBI Taxonomy" id="165179"/>
    <lineage>
        <taxon>Bacteria</taxon>
        <taxon>Pseudomonadati</taxon>
        <taxon>Bacteroidota</taxon>
        <taxon>Bacteroidia</taxon>
        <taxon>Bacteroidales</taxon>
        <taxon>Prevotellaceae</taxon>
        <taxon>Segatella</taxon>
    </lineage>
</organism>